<dbReference type="Proteomes" id="UP001274830">
    <property type="component" value="Unassembled WGS sequence"/>
</dbReference>
<accession>A0AAE0WGS3</accession>
<dbReference type="GO" id="GO:0005783">
    <property type="term" value="C:endoplasmic reticulum"/>
    <property type="evidence" value="ECO:0007669"/>
    <property type="project" value="TreeGrafter"/>
</dbReference>
<dbReference type="InterPro" id="IPR029052">
    <property type="entry name" value="Metallo-depent_PP-like"/>
</dbReference>
<dbReference type="AlphaFoldDB" id="A0AAE0WGS3"/>
<evidence type="ECO:0008006" key="6">
    <source>
        <dbReference type="Google" id="ProtNLM"/>
    </source>
</evidence>
<comment type="caution">
    <text evidence="4">The sequence shown here is derived from an EMBL/GenBank/DDBJ whole genome shotgun (WGS) entry which is preliminary data.</text>
</comment>
<dbReference type="PANTHER" id="PTHR13315">
    <property type="entry name" value="METALLO PHOSPHOESTERASE RELATED"/>
    <property type="match status" value="1"/>
</dbReference>
<keyword evidence="5" id="KW-1185">Reference proteome</keyword>
<evidence type="ECO:0000313" key="5">
    <source>
        <dbReference type="Proteomes" id="UP001274830"/>
    </source>
</evidence>
<keyword evidence="3" id="KW-0812">Transmembrane</keyword>
<proteinExistence type="predicted"/>
<organism evidence="4 5">
    <name type="scientific">Recurvomyces mirabilis</name>
    <dbReference type="NCBI Taxonomy" id="574656"/>
    <lineage>
        <taxon>Eukaryota</taxon>
        <taxon>Fungi</taxon>
        <taxon>Dikarya</taxon>
        <taxon>Ascomycota</taxon>
        <taxon>Pezizomycotina</taxon>
        <taxon>Dothideomycetes</taxon>
        <taxon>Dothideomycetidae</taxon>
        <taxon>Mycosphaerellales</taxon>
        <taxon>Teratosphaeriaceae</taxon>
        <taxon>Recurvomyces</taxon>
    </lineage>
</organism>
<feature type="transmembrane region" description="Helical" evidence="3">
    <location>
        <begin position="562"/>
        <end position="585"/>
    </location>
</feature>
<evidence type="ECO:0000256" key="1">
    <source>
        <dbReference type="ARBA" id="ARBA00023136"/>
    </source>
</evidence>
<protein>
    <recommendedName>
        <fullName evidence="6">Calcineurin-like phosphoesterase domain-containing protein</fullName>
    </recommendedName>
</protein>
<dbReference type="InterPro" id="IPR033308">
    <property type="entry name" value="PGAP5/Cdc1/Ted1"/>
</dbReference>
<feature type="region of interest" description="Disordered" evidence="2">
    <location>
        <begin position="704"/>
        <end position="744"/>
    </location>
</feature>
<dbReference type="PANTHER" id="PTHR13315:SF4">
    <property type="entry name" value="METALLOPHOSPHOESTERASE, ISOFORM E"/>
    <property type="match status" value="1"/>
</dbReference>
<reference evidence="4" key="1">
    <citation type="submission" date="2023-07" db="EMBL/GenBank/DDBJ databases">
        <title>Black Yeasts Isolated from many extreme environments.</title>
        <authorList>
            <person name="Coleine C."/>
            <person name="Stajich J.E."/>
            <person name="Selbmann L."/>
        </authorList>
    </citation>
    <scope>NUCLEOTIDE SEQUENCE</scope>
    <source>
        <strain evidence="4">CCFEE 5485</strain>
    </source>
</reference>
<keyword evidence="1 3" id="KW-0472">Membrane</keyword>
<evidence type="ECO:0000256" key="3">
    <source>
        <dbReference type="SAM" id="Phobius"/>
    </source>
</evidence>
<evidence type="ECO:0000256" key="2">
    <source>
        <dbReference type="SAM" id="MobiDB-lite"/>
    </source>
</evidence>
<name>A0AAE0WGS3_9PEZI</name>
<keyword evidence="3" id="KW-1133">Transmembrane helix</keyword>
<dbReference type="SUPFAM" id="SSF56300">
    <property type="entry name" value="Metallo-dependent phosphatases"/>
    <property type="match status" value="1"/>
</dbReference>
<dbReference type="GO" id="GO:0016020">
    <property type="term" value="C:membrane"/>
    <property type="evidence" value="ECO:0007669"/>
    <property type="project" value="GOC"/>
</dbReference>
<sequence>MHLRHVATQQSRRILRRYPFLQRISIVTSLVTLVWIYAVWYGERTLFSKHIKACQWDKWERWPAGATPHHLVLIADPQLVDPHTYPGRPWPLSTATERYTDLYMGRNFRLINANLDPSSIVFLGDLFDGGREWAPSRAKPLKSSQRRMLQRLGVMKEDKVEKRSMESFRKAVSMPHDHVIEKKDHFLTPSGRDLKQFVHGEKGRWSTWGQQQWETDLRRFSHIFFDTDQLYPDGLARERFAAYEVRADDVSVENGANNVTWNEYATMGGKQRRVIASLPGNHDVGFGMGVQLPLQDRFKLLFGESNRIDVIGNHTFVSLDTPSLSAFSQFLPEGGETQPAQATELMYLWQPANDFMENLQVPAEKYVHDTLQSYYPSQNADLGHLHDVLDTSDERTPREKGLRSRTQLPVILLTHVPLYRDPETDCGAQRERGHALSISAGYQYQNVVTRSLSNTIVSHVSKAGDIAHVFSGDDHDYCDISHRYNIGQAQKPANDASRTTPGLTNVKEITVKSFSWAMGVRKPGFQLVSLWNPVDAEGKTIGTPLPTIQTHMCLLPDQLGIFLDYATLLGGTVVVLLLRAIVLGLRYKGNEDSGMPQSPLSPFVLPRYQGKSNGTANGFATKQEGKTKGRHRAASTSLESALNSSTNLGVQRSYTARTRSVSPAVNSYTPNSSAYVLPSTSQDQQNSAPLIEKAGFYPTVRWLDPNDDIDSDEESHIGAVSDVGEGKDEEEDSQAKWKRRRRTPSKAREAVGEFFASLGVVGVPCLCCIARRDFVCQSE</sequence>
<feature type="region of interest" description="Disordered" evidence="2">
    <location>
        <begin position="614"/>
        <end position="642"/>
    </location>
</feature>
<gene>
    <name evidence="4" type="ORF">LTR78_008865</name>
</gene>
<dbReference type="GO" id="GO:0006506">
    <property type="term" value="P:GPI anchor biosynthetic process"/>
    <property type="evidence" value="ECO:0007669"/>
    <property type="project" value="InterPro"/>
</dbReference>
<dbReference type="EMBL" id="JAUTXT010000045">
    <property type="protein sequence ID" value="KAK3671230.1"/>
    <property type="molecule type" value="Genomic_DNA"/>
</dbReference>
<feature type="transmembrane region" description="Helical" evidence="3">
    <location>
        <begin position="20"/>
        <end position="40"/>
    </location>
</feature>
<evidence type="ECO:0000313" key="4">
    <source>
        <dbReference type="EMBL" id="KAK3671230.1"/>
    </source>
</evidence>